<evidence type="ECO:0000313" key="1">
    <source>
        <dbReference type="EMBL" id="KAG8083183.1"/>
    </source>
</evidence>
<comment type="caution">
    <text evidence="1">The sequence shown here is derived from an EMBL/GenBank/DDBJ whole genome shotgun (WGS) entry which is preliminary data.</text>
</comment>
<proteinExistence type="predicted"/>
<gene>
    <name evidence="1" type="ORF">GUJ93_ZPchr0015g6843</name>
</gene>
<evidence type="ECO:0000313" key="2">
    <source>
        <dbReference type="Proteomes" id="UP000729402"/>
    </source>
</evidence>
<protein>
    <submittedName>
        <fullName evidence="1">Uncharacterized protein</fullName>
    </submittedName>
</protein>
<keyword evidence="2" id="KW-1185">Reference proteome</keyword>
<dbReference type="AlphaFoldDB" id="A0A8J5THA0"/>
<reference evidence="1" key="1">
    <citation type="journal article" date="2021" name="bioRxiv">
        <title>Whole Genome Assembly and Annotation of Northern Wild Rice, Zizania palustris L., Supports a Whole Genome Duplication in the Zizania Genus.</title>
        <authorList>
            <person name="Haas M."/>
            <person name="Kono T."/>
            <person name="Macchietto M."/>
            <person name="Millas R."/>
            <person name="McGilp L."/>
            <person name="Shao M."/>
            <person name="Duquette J."/>
            <person name="Hirsch C.N."/>
            <person name="Kimball J."/>
        </authorList>
    </citation>
    <scope>NUCLEOTIDE SEQUENCE</scope>
    <source>
        <tissue evidence="1">Fresh leaf tissue</tissue>
    </source>
</reference>
<sequence>MAQAPCGGHWRLALCRCGTLGRGAGRRACTTTGCGRVGNQPDRQGRGAAMGVAACTVAGASKRTGNFC</sequence>
<reference evidence="1" key="2">
    <citation type="submission" date="2021-02" db="EMBL/GenBank/DDBJ databases">
        <authorList>
            <person name="Kimball J.A."/>
            <person name="Haas M.W."/>
            <person name="Macchietto M."/>
            <person name="Kono T."/>
            <person name="Duquette J."/>
            <person name="Shao M."/>
        </authorList>
    </citation>
    <scope>NUCLEOTIDE SEQUENCE</scope>
    <source>
        <tissue evidence="1">Fresh leaf tissue</tissue>
    </source>
</reference>
<name>A0A8J5THA0_ZIZPA</name>
<dbReference type="Proteomes" id="UP000729402">
    <property type="component" value="Unassembled WGS sequence"/>
</dbReference>
<dbReference type="EMBL" id="JAAALK010000085">
    <property type="protein sequence ID" value="KAG8083183.1"/>
    <property type="molecule type" value="Genomic_DNA"/>
</dbReference>
<organism evidence="1 2">
    <name type="scientific">Zizania palustris</name>
    <name type="common">Northern wild rice</name>
    <dbReference type="NCBI Taxonomy" id="103762"/>
    <lineage>
        <taxon>Eukaryota</taxon>
        <taxon>Viridiplantae</taxon>
        <taxon>Streptophyta</taxon>
        <taxon>Embryophyta</taxon>
        <taxon>Tracheophyta</taxon>
        <taxon>Spermatophyta</taxon>
        <taxon>Magnoliopsida</taxon>
        <taxon>Liliopsida</taxon>
        <taxon>Poales</taxon>
        <taxon>Poaceae</taxon>
        <taxon>BOP clade</taxon>
        <taxon>Oryzoideae</taxon>
        <taxon>Oryzeae</taxon>
        <taxon>Zizaniinae</taxon>
        <taxon>Zizania</taxon>
    </lineage>
</organism>
<accession>A0A8J5THA0</accession>